<dbReference type="OrthoDB" id="3878372at2759"/>
<keyword evidence="2" id="KW-1185">Reference proteome</keyword>
<protein>
    <submittedName>
        <fullName evidence="1">Uncharacterized protein</fullName>
    </submittedName>
</protein>
<dbReference type="Proteomes" id="UP000007115">
    <property type="component" value="Unassembled WGS sequence"/>
</dbReference>
<dbReference type="EMBL" id="ABDF02000087">
    <property type="protein sequence ID" value="EHK18048.1"/>
    <property type="molecule type" value="Genomic_DNA"/>
</dbReference>
<dbReference type="AlphaFoldDB" id="G9N5K6"/>
<dbReference type="RefSeq" id="XP_013952247.1">
    <property type="nucleotide sequence ID" value="XM_014096772.1"/>
</dbReference>
<feature type="non-terminal residue" evidence="1">
    <location>
        <position position="188"/>
    </location>
</feature>
<comment type="caution">
    <text evidence="1">The sequence shown here is derived from an EMBL/GenBank/DDBJ whole genome shotgun (WGS) entry which is preliminary data.</text>
</comment>
<proteinExistence type="predicted"/>
<accession>G9N5K6</accession>
<organism evidence="1 2">
    <name type="scientific">Hypocrea virens (strain Gv29-8 / FGSC 10586)</name>
    <name type="common">Gliocladium virens</name>
    <name type="synonym">Trichoderma virens</name>
    <dbReference type="NCBI Taxonomy" id="413071"/>
    <lineage>
        <taxon>Eukaryota</taxon>
        <taxon>Fungi</taxon>
        <taxon>Dikarya</taxon>
        <taxon>Ascomycota</taxon>
        <taxon>Pezizomycotina</taxon>
        <taxon>Sordariomycetes</taxon>
        <taxon>Hypocreomycetidae</taxon>
        <taxon>Hypocreales</taxon>
        <taxon>Hypocreaceae</taxon>
        <taxon>Trichoderma</taxon>
    </lineage>
</organism>
<evidence type="ECO:0000313" key="2">
    <source>
        <dbReference type="Proteomes" id="UP000007115"/>
    </source>
</evidence>
<dbReference type="OMA" id="GCATWAK"/>
<gene>
    <name evidence="1" type="ORF">TRIVIDRAFT_130872</name>
</gene>
<dbReference type="GeneID" id="25787507"/>
<name>G9N5K6_HYPVG</name>
<evidence type="ECO:0000313" key="1">
    <source>
        <dbReference type="EMBL" id="EHK18048.1"/>
    </source>
</evidence>
<dbReference type="HOGENOM" id="CLU_081035_0_0_1"/>
<dbReference type="VEuPathDB" id="FungiDB:TRIVIDRAFT_130872"/>
<sequence>LTVAFFPESQGDSCQAKDISKAITLTTYTIPSAYTCFNMSDIFTMNSSTGFQMTQDQRFWKLKDHTNGIAWELFNQDLYDERANYTHTWLRMRKPTVNQDGKRSLWRYYQYTLPDCRDVRIGHEDSDDVPFSWVSCQTSEDGLCKSAAYPIGSFAIYNTGDEGDDYDCDNWTQFGAGATVGTNVGVLI</sequence>
<reference evidence="1 2" key="1">
    <citation type="journal article" date="2011" name="Genome Biol.">
        <title>Comparative genome sequence analysis underscores mycoparasitism as the ancestral life style of Trichoderma.</title>
        <authorList>
            <person name="Kubicek C.P."/>
            <person name="Herrera-Estrella A."/>
            <person name="Seidl-Seiboth V."/>
            <person name="Martinez D.A."/>
            <person name="Druzhinina I.S."/>
            <person name="Thon M."/>
            <person name="Zeilinger S."/>
            <person name="Casas-Flores S."/>
            <person name="Horwitz B.A."/>
            <person name="Mukherjee P.K."/>
            <person name="Mukherjee M."/>
            <person name="Kredics L."/>
            <person name="Alcaraz L.D."/>
            <person name="Aerts A."/>
            <person name="Antal Z."/>
            <person name="Atanasova L."/>
            <person name="Cervantes-Badillo M.G."/>
            <person name="Challacombe J."/>
            <person name="Chertkov O."/>
            <person name="McCluskey K."/>
            <person name="Coulpier F."/>
            <person name="Deshpande N."/>
            <person name="von Doehren H."/>
            <person name="Ebbole D.J."/>
            <person name="Esquivel-Naranjo E.U."/>
            <person name="Fekete E."/>
            <person name="Flipphi M."/>
            <person name="Glaser F."/>
            <person name="Gomez-Rodriguez E.Y."/>
            <person name="Gruber S."/>
            <person name="Han C."/>
            <person name="Henrissat B."/>
            <person name="Hermosa R."/>
            <person name="Hernandez-Onate M."/>
            <person name="Karaffa L."/>
            <person name="Kosti I."/>
            <person name="Le Crom S."/>
            <person name="Lindquist E."/>
            <person name="Lucas S."/>
            <person name="Luebeck M."/>
            <person name="Luebeck P.S."/>
            <person name="Margeot A."/>
            <person name="Metz B."/>
            <person name="Misra M."/>
            <person name="Nevalainen H."/>
            <person name="Omann M."/>
            <person name="Packer N."/>
            <person name="Perrone G."/>
            <person name="Uresti-Rivera E.E."/>
            <person name="Salamov A."/>
            <person name="Schmoll M."/>
            <person name="Seiboth B."/>
            <person name="Shapiro H."/>
            <person name="Sukno S."/>
            <person name="Tamayo-Ramos J.A."/>
            <person name="Tisch D."/>
            <person name="Wiest A."/>
            <person name="Wilkinson H.H."/>
            <person name="Zhang M."/>
            <person name="Coutinho P.M."/>
            <person name="Kenerley C.M."/>
            <person name="Monte E."/>
            <person name="Baker S.E."/>
            <person name="Grigoriev I.V."/>
        </authorList>
    </citation>
    <scope>NUCLEOTIDE SEQUENCE [LARGE SCALE GENOMIC DNA]</scope>
    <source>
        <strain evidence="2">Gv29-8 / FGSC 10586</strain>
    </source>
</reference>
<feature type="non-terminal residue" evidence="1">
    <location>
        <position position="1"/>
    </location>
</feature>
<dbReference type="eggNOG" id="ENOG502T01Y">
    <property type="taxonomic scope" value="Eukaryota"/>
</dbReference>
<dbReference type="InParanoid" id="G9N5K6"/>